<dbReference type="PANTHER" id="PTHR43330">
    <property type="entry name" value="METHIONINE AMINOPEPTIDASE"/>
    <property type="match status" value="1"/>
</dbReference>
<dbReference type="PANTHER" id="PTHR43330:SF27">
    <property type="entry name" value="METHIONINE AMINOPEPTIDASE"/>
    <property type="match status" value="1"/>
</dbReference>
<proteinExistence type="inferred from homology"/>
<comment type="subunit">
    <text evidence="6">Monomer.</text>
</comment>
<keyword evidence="4 6" id="KW-0479">Metal-binding</keyword>
<dbReference type="InterPro" id="IPR002467">
    <property type="entry name" value="Pept_M24A_MAP1"/>
</dbReference>
<evidence type="ECO:0000313" key="12">
    <source>
        <dbReference type="Proteomes" id="UP000318758"/>
    </source>
</evidence>
<keyword evidence="3 6" id="KW-0645">Protease</keyword>
<dbReference type="Pfam" id="PF00557">
    <property type="entry name" value="Peptidase_M24"/>
    <property type="match status" value="1"/>
</dbReference>
<keyword evidence="12" id="KW-1185">Reference proteome</keyword>
<evidence type="ECO:0000256" key="3">
    <source>
        <dbReference type="ARBA" id="ARBA00022670"/>
    </source>
</evidence>
<reference evidence="10 12" key="2">
    <citation type="submission" date="2019-06" db="EMBL/GenBank/DDBJ databases">
        <title>Complete genome of Shewanella marisflavi ECSMB14101, a mussel settlement-inducing bacterium isolated from East China Sea.</title>
        <authorList>
            <person name="Yang J."/>
            <person name="Liang X."/>
            <person name="Chang R."/>
            <person name="Peng L."/>
        </authorList>
    </citation>
    <scope>NUCLEOTIDE SEQUENCE [LARGE SCALE GENOMIC DNA]</scope>
    <source>
        <strain evidence="10 12">ECSMB14101</strain>
    </source>
</reference>
<feature type="binding site" evidence="6">
    <location>
        <position position="278"/>
    </location>
    <ligand>
        <name>a divalent metal cation</name>
        <dbReference type="ChEBI" id="CHEBI:60240"/>
        <label>1</label>
    </ligand>
</feature>
<dbReference type="GO" id="GO:0046872">
    <property type="term" value="F:metal ion binding"/>
    <property type="evidence" value="ECO:0007669"/>
    <property type="project" value="UniProtKB-UniRule"/>
</dbReference>
<keyword evidence="5 6" id="KW-0378">Hydrolase</keyword>
<feature type="binding site" evidence="6">
    <location>
        <position position="214"/>
    </location>
    <ligand>
        <name>a divalent metal cation</name>
        <dbReference type="ChEBI" id="CHEBI:60240"/>
        <label>2</label>
        <note>catalytic</note>
    </ligand>
</feature>
<dbReference type="GO" id="GO:0070006">
    <property type="term" value="F:metalloaminopeptidase activity"/>
    <property type="evidence" value="ECO:0007669"/>
    <property type="project" value="UniProtKB-UniRule"/>
</dbReference>
<evidence type="ECO:0000256" key="7">
    <source>
        <dbReference type="RuleBase" id="RU003653"/>
    </source>
</evidence>
<evidence type="ECO:0000313" key="10">
    <source>
        <dbReference type="EMBL" id="QDF74726.1"/>
    </source>
</evidence>
<dbReference type="InterPro" id="IPR000994">
    <property type="entry name" value="Pept_M24"/>
</dbReference>
<feature type="binding site" evidence="6">
    <location>
        <position position="146"/>
    </location>
    <ligand>
        <name>a divalent metal cation</name>
        <dbReference type="ChEBI" id="CHEBI:60240"/>
        <label>2</label>
        <note>catalytic</note>
    </ligand>
</feature>
<dbReference type="CDD" id="cd01086">
    <property type="entry name" value="MetAP1"/>
    <property type="match status" value="1"/>
</dbReference>
<dbReference type="NCBIfam" id="TIGR00500">
    <property type="entry name" value="met_pdase_I"/>
    <property type="match status" value="1"/>
</dbReference>
<feature type="binding site" evidence="6">
    <location>
        <position position="246"/>
    </location>
    <ligand>
        <name>a divalent metal cation</name>
        <dbReference type="ChEBI" id="CHEBI:60240"/>
        <label>2</label>
        <note>catalytic</note>
    </ligand>
</feature>
<dbReference type="PRINTS" id="PR00599">
    <property type="entry name" value="MAPEPTIDASE"/>
</dbReference>
<dbReference type="Proteomes" id="UP000318758">
    <property type="component" value="Chromosome"/>
</dbReference>
<evidence type="ECO:0000259" key="8">
    <source>
        <dbReference type="Pfam" id="PF00557"/>
    </source>
</evidence>
<dbReference type="PROSITE" id="PS00680">
    <property type="entry name" value="MAP_1"/>
    <property type="match status" value="1"/>
</dbReference>
<feature type="binding site" evidence="6">
    <location>
        <position position="118"/>
    </location>
    <ligand>
        <name>substrate</name>
    </ligand>
</feature>
<comment type="cofactor">
    <cofactor evidence="6">
        <name>Co(2+)</name>
        <dbReference type="ChEBI" id="CHEBI:48828"/>
    </cofactor>
    <cofactor evidence="6">
        <name>Zn(2+)</name>
        <dbReference type="ChEBI" id="CHEBI:29105"/>
    </cofactor>
    <cofactor evidence="6">
        <name>Mn(2+)</name>
        <dbReference type="ChEBI" id="CHEBI:29035"/>
    </cofactor>
    <cofactor evidence="6">
        <name>Fe(2+)</name>
        <dbReference type="ChEBI" id="CHEBI:29033"/>
    </cofactor>
    <text evidence="6">Binds 2 divalent metal cations per subunit. Has a high-affinity and a low affinity metal-binding site. The true nature of the physiological cofactor is under debate. The enzyme is active with cobalt, zinc, manganese or divalent iron ions. Most likely, methionine aminopeptidases function as mononuclear Fe(2+)-metalloproteases under physiological conditions, and the catalytically relevant metal-binding site has been assigned to the histidine-containing high-affinity site.</text>
</comment>
<evidence type="ECO:0000256" key="2">
    <source>
        <dbReference type="ARBA" id="ARBA00022438"/>
    </source>
</evidence>
<evidence type="ECO:0000256" key="4">
    <source>
        <dbReference type="ARBA" id="ARBA00022723"/>
    </source>
</evidence>
<dbReference type="GO" id="GO:0006508">
    <property type="term" value="P:proteolysis"/>
    <property type="evidence" value="ECO:0007669"/>
    <property type="project" value="UniProtKB-KW"/>
</dbReference>
<evidence type="ECO:0000313" key="9">
    <source>
        <dbReference type="EMBL" id="ASJ96193.1"/>
    </source>
</evidence>
<reference evidence="9 11" key="1">
    <citation type="submission" date="2017-06" db="EMBL/GenBank/DDBJ databases">
        <title>Complete genome sequence of Shewanella marisflavi EP1 associated with anaerobic 2,4-dinitrotoluene reduction and salt tolerance.</title>
        <authorList>
            <person name="Huang J."/>
        </authorList>
    </citation>
    <scope>NUCLEOTIDE SEQUENCE [LARGE SCALE GENOMIC DNA]</scope>
    <source>
        <strain evidence="9 11">EP1</strain>
    </source>
</reference>
<dbReference type="Proteomes" id="UP000198233">
    <property type="component" value="Chromosome"/>
</dbReference>
<comment type="similarity">
    <text evidence="6">Belongs to the peptidase M24A family. Methionine aminopeptidase type 1 subfamily.</text>
</comment>
<comment type="catalytic activity">
    <reaction evidence="6 7">
        <text>Release of N-terminal amino acids, preferentially methionine, from peptides and arylamides.</text>
        <dbReference type="EC" id="3.4.11.18"/>
    </reaction>
</comment>
<feature type="binding site" evidence="6">
    <location>
        <position position="278"/>
    </location>
    <ligand>
        <name>a divalent metal cation</name>
        <dbReference type="ChEBI" id="CHEBI:60240"/>
        <label>2</label>
        <note>catalytic</note>
    </ligand>
</feature>
<dbReference type="GO" id="GO:0004239">
    <property type="term" value="F:initiator methionyl aminopeptidase activity"/>
    <property type="evidence" value="ECO:0007669"/>
    <property type="project" value="UniProtKB-UniRule"/>
</dbReference>
<dbReference type="NCBIfam" id="NF008970">
    <property type="entry name" value="PRK12318.1"/>
    <property type="match status" value="1"/>
</dbReference>
<protein>
    <recommendedName>
        <fullName evidence="6 7">Methionine aminopeptidase</fullName>
        <shortName evidence="6">MAP</shortName>
        <shortName evidence="6">MetAP</shortName>
        <ecNumber evidence="6 7">3.4.11.18</ecNumber>
    </recommendedName>
    <alternativeName>
        <fullName evidence="6">Peptidase M</fullName>
    </alternativeName>
</protein>
<feature type="binding site" evidence="6">
    <location>
        <position position="221"/>
    </location>
    <ligand>
        <name>substrate</name>
    </ligand>
</feature>
<dbReference type="AlphaFoldDB" id="A0AAC9TYE7"/>
<comment type="function">
    <text evidence="1 6">Removes the N-terminal methionine from nascent proteins. The N-terminal methionine is often cleaved when the second residue in the primary sequence is small and uncharged (Met-Ala-, Cys, Gly, Pro, Ser, Thr, or Val). Requires deformylation of the N(alpha)-formylated initiator methionine before it can be hydrolyzed.</text>
</comment>
<evidence type="ECO:0000256" key="1">
    <source>
        <dbReference type="ARBA" id="ARBA00002521"/>
    </source>
</evidence>
<organism evidence="9 11">
    <name type="scientific">Shewanella marisflavi</name>
    <dbReference type="NCBI Taxonomy" id="260364"/>
    <lineage>
        <taxon>Bacteria</taxon>
        <taxon>Pseudomonadati</taxon>
        <taxon>Pseudomonadota</taxon>
        <taxon>Gammaproteobacteria</taxon>
        <taxon>Alteromonadales</taxon>
        <taxon>Shewanellaceae</taxon>
        <taxon>Shewanella</taxon>
    </lineage>
</organism>
<gene>
    <name evidence="6 9" type="primary">map</name>
    <name evidence="9" type="ORF">CFF01_06135</name>
    <name evidence="10" type="ORF">FGA12_05920</name>
</gene>
<evidence type="ECO:0000256" key="6">
    <source>
        <dbReference type="HAMAP-Rule" id="MF_01974"/>
    </source>
</evidence>
<dbReference type="EC" id="3.4.11.18" evidence="6 7"/>
<dbReference type="InterPro" id="IPR001714">
    <property type="entry name" value="Pept_M24_MAP"/>
</dbReference>
<dbReference type="EMBL" id="CP022272">
    <property type="protein sequence ID" value="ASJ96193.1"/>
    <property type="molecule type" value="Genomic_DNA"/>
</dbReference>
<dbReference type="Gene3D" id="3.90.230.10">
    <property type="entry name" value="Creatinase/methionine aminopeptidase superfamily"/>
    <property type="match status" value="1"/>
</dbReference>
<dbReference type="EMBL" id="CP041153">
    <property type="protein sequence ID" value="QDF74726.1"/>
    <property type="molecule type" value="Genomic_DNA"/>
</dbReference>
<feature type="domain" description="Peptidase M24" evidence="8">
    <location>
        <begin position="52"/>
        <end position="284"/>
    </location>
</feature>
<evidence type="ECO:0000256" key="5">
    <source>
        <dbReference type="ARBA" id="ARBA00022801"/>
    </source>
</evidence>
<name>A0AAC9TYE7_9GAMM</name>
<dbReference type="InterPro" id="IPR036005">
    <property type="entry name" value="Creatinase/aminopeptidase-like"/>
</dbReference>
<feature type="binding site" evidence="6">
    <location>
        <position position="135"/>
    </location>
    <ligand>
        <name>a divalent metal cation</name>
        <dbReference type="ChEBI" id="CHEBI:60240"/>
        <label>1</label>
    </ligand>
</feature>
<dbReference type="KEGG" id="smav:CFF01_06135"/>
<dbReference type="SUPFAM" id="SSF55920">
    <property type="entry name" value="Creatinase/aminopeptidase"/>
    <property type="match status" value="1"/>
</dbReference>
<sequence length="305" mass="33977">MSSTRVKHNGALYTIISTPTQIFSAPRRLKIDDRHNRESLMSIVIKTAEEIEKMRAAGKLAAEVLEMIAPYVKAGVTTNELNDICAKYTEEQGAISAPLDYHGFPKSICTSINEVICHGIPSDRALKDGDIINIDITVIKDGYHGDTSKMFLIGDVSAKDKRLCRVAQESLYEAIKKVRPGMKLGEIGTIIEKYVKSKKTGLEKYSIVTDYCGHGIGAGFHEEPQVMHYKNNDKTVLRPGMCFTIEPMINAGRHTSVLDKDDNWTVTTSDGKNSAQWEHTLLITPTGVEVLTLREEENFPRIINH</sequence>
<accession>A0AAC9TYE7</accession>
<keyword evidence="2 6" id="KW-0031">Aminopeptidase</keyword>
<dbReference type="HAMAP" id="MF_01974">
    <property type="entry name" value="MetAP_1"/>
    <property type="match status" value="1"/>
</dbReference>
<feature type="binding site" evidence="6">
    <location>
        <position position="146"/>
    </location>
    <ligand>
        <name>a divalent metal cation</name>
        <dbReference type="ChEBI" id="CHEBI:60240"/>
        <label>1</label>
    </ligand>
</feature>
<dbReference type="GO" id="GO:0005829">
    <property type="term" value="C:cytosol"/>
    <property type="evidence" value="ECO:0007669"/>
    <property type="project" value="TreeGrafter"/>
</dbReference>
<evidence type="ECO:0000313" key="11">
    <source>
        <dbReference type="Proteomes" id="UP000198233"/>
    </source>
</evidence>